<reference evidence="2 3" key="1">
    <citation type="journal article" date="2014" name="Nature">
        <title>An environmental bacterial taxon with a large and distinct metabolic repertoire.</title>
        <authorList>
            <person name="Wilson M.C."/>
            <person name="Mori T."/>
            <person name="Ruckert C."/>
            <person name="Uria A.R."/>
            <person name="Helf M.J."/>
            <person name="Takada K."/>
            <person name="Gernert C."/>
            <person name="Steffens U.A."/>
            <person name="Heycke N."/>
            <person name="Schmitt S."/>
            <person name="Rinke C."/>
            <person name="Helfrich E.J."/>
            <person name="Brachmann A.O."/>
            <person name="Gurgui C."/>
            <person name="Wakimoto T."/>
            <person name="Kracht M."/>
            <person name="Crusemann M."/>
            <person name="Hentschel U."/>
            <person name="Abe I."/>
            <person name="Matsunaga S."/>
            <person name="Kalinowski J."/>
            <person name="Takeyama H."/>
            <person name="Piel J."/>
        </authorList>
    </citation>
    <scope>NUCLEOTIDE SEQUENCE [LARGE SCALE GENOMIC DNA]</scope>
    <source>
        <strain evidence="3">TSY2</strain>
    </source>
</reference>
<comment type="caution">
    <text evidence="2">The sequence shown here is derived from an EMBL/GenBank/DDBJ whole genome shotgun (WGS) entry which is preliminary data.</text>
</comment>
<dbReference type="HOGENOM" id="CLU_363977_0_0_7"/>
<evidence type="ECO:0000259" key="1">
    <source>
        <dbReference type="PROSITE" id="PS50104"/>
    </source>
</evidence>
<dbReference type="SUPFAM" id="SSF52200">
    <property type="entry name" value="Toll/Interleukin receptor TIR domain"/>
    <property type="match status" value="1"/>
</dbReference>
<name>W4M1I2_9BACT</name>
<dbReference type="Pfam" id="PF13676">
    <property type="entry name" value="TIR_2"/>
    <property type="match status" value="1"/>
</dbReference>
<sequence>MTRDKVFISYSHQDHDFFEAFRKYLTLEVLSSSLQLWSDQEIRPSQNWHEEIQLALERTAVAVLLVSQDFLVSTYIRQDELPYLVKAREQNDIKLTCLYLRDSTVAADSLDIILDSGSTVTVNLTQYQGLNSPQKPIAAQPAADQDTMYTQAARDLQQILNPPPVSRPLSHERYELTVRLKRQDRSLLRIYLHRYSRLYEHRDPWHRPRHPSGDDLFETLFGPGETYERVLKLLFRDDLPRPIRHPVRVRIHTEDPELAELPWAQAAWNGYTLCGQGWTFELIRGANLTATPIYPDITLRTPCPVLMITSPDAPSCDVHHRALEERLHRAWPVHHEPPLWAHTWDELKSVWRRRPGMVYYYGSADGDGHTLRMRLDDGSGGVDARPVTDLATLWGSHPPQVLFCNLVEQPVAPGIAMGALDVPLIMTQHSPQATEARRAALEWFHELLETGEDTEPVWAMHQTALPTAVAWGAYSQWHTHTAPEPDKEKLARLLLDRSQQRGVSSSGVNELVHDSERRLFCLLAYGASGNLVASFAAQLHEHLRRYDRDIARVHRLPLRLPHDPSFTIDDLAFTVRRHLGLSDFDSFGTALDRRKPRGPGRARSVLLLDWGLRGAQETPVLTIEALEAWVNFCRHHFAAQCPRDLRLISCLALETPPERHATLEQAVKALHPGARDRAFRLELLPPLDVVDAIDLANFLSSSGNAACPDELLDRMPELILRHTQGHFEKTVEVLERAARSGWYTLYDELSASAAPPESGPIARGTEL</sequence>
<dbReference type="Proteomes" id="UP000019140">
    <property type="component" value="Unassembled WGS sequence"/>
</dbReference>
<protein>
    <recommendedName>
        <fullName evidence="1">TIR domain-containing protein</fullName>
    </recommendedName>
</protein>
<dbReference type="PROSITE" id="PS50104">
    <property type="entry name" value="TIR"/>
    <property type="match status" value="1"/>
</dbReference>
<dbReference type="Gene3D" id="3.40.50.10140">
    <property type="entry name" value="Toll/interleukin-1 receptor homology (TIR) domain"/>
    <property type="match status" value="1"/>
</dbReference>
<dbReference type="AlphaFoldDB" id="W4M1I2"/>
<dbReference type="InterPro" id="IPR000157">
    <property type="entry name" value="TIR_dom"/>
</dbReference>
<dbReference type="InterPro" id="IPR035897">
    <property type="entry name" value="Toll_tir_struct_dom_sf"/>
</dbReference>
<dbReference type="EMBL" id="AZHX01001329">
    <property type="protein sequence ID" value="ETX03998.1"/>
    <property type="molecule type" value="Genomic_DNA"/>
</dbReference>
<proteinExistence type="predicted"/>
<gene>
    <name evidence="2" type="ORF">ETSY2_31325</name>
</gene>
<dbReference type="GO" id="GO:0007165">
    <property type="term" value="P:signal transduction"/>
    <property type="evidence" value="ECO:0007669"/>
    <property type="project" value="InterPro"/>
</dbReference>
<accession>W4M1I2</accession>
<keyword evidence="3" id="KW-1185">Reference proteome</keyword>
<evidence type="ECO:0000313" key="2">
    <source>
        <dbReference type="EMBL" id="ETX03998.1"/>
    </source>
</evidence>
<evidence type="ECO:0000313" key="3">
    <source>
        <dbReference type="Proteomes" id="UP000019140"/>
    </source>
</evidence>
<organism evidence="2 3">
    <name type="scientific">Candidatus Entotheonella gemina</name>
    <dbReference type="NCBI Taxonomy" id="1429439"/>
    <lineage>
        <taxon>Bacteria</taxon>
        <taxon>Pseudomonadati</taxon>
        <taxon>Nitrospinota/Tectimicrobiota group</taxon>
        <taxon>Candidatus Tectimicrobiota</taxon>
        <taxon>Candidatus Entotheonellia</taxon>
        <taxon>Candidatus Entotheonellales</taxon>
        <taxon>Candidatus Entotheonellaceae</taxon>
        <taxon>Candidatus Entotheonella</taxon>
    </lineage>
</organism>
<feature type="domain" description="TIR" evidence="1">
    <location>
        <begin position="2"/>
        <end position="160"/>
    </location>
</feature>